<accession>A0A382KNB2</accession>
<protein>
    <submittedName>
        <fullName evidence="1">Uncharacterized protein</fullName>
    </submittedName>
</protein>
<feature type="non-terminal residue" evidence="1">
    <location>
        <position position="47"/>
    </location>
</feature>
<dbReference type="EMBL" id="UINC01081662">
    <property type="protein sequence ID" value="SVC25736.1"/>
    <property type="molecule type" value="Genomic_DNA"/>
</dbReference>
<name>A0A382KNB2_9ZZZZ</name>
<organism evidence="1">
    <name type="scientific">marine metagenome</name>
    <dbReference type="NCBI Taxonomy" id="408172"/>
    <lineage>
        <taxon>unclassified sequences</taxon>
        <taxon>metagenomes</taxon>
        <taxon>ecological metagenomes</taxon>
    </lineage>
</organism>
<evidence type="ECO:0000313" key="1">
    <source>
        <dbReference type="EMBL" id="SVC25736.1"/>
    </source>
</evidence>
<reference evidence="1" key="1">
    <citation type="submission" date="2018-05" db="EMBL/GenBank/DDBJ databases">
        <authorList>
            <person name="Lanie J.A."/>
            <person name="Ng W.-L."/>
            <person name="Kazmierczak K.M."/>
            <person name="Andrzejewski T.M."/>
            <person name="Davidsen T.M."/>
            <person name="Wayne K.J."/>
            <person name="Tettelin H."/>
            <person name="Glass J.I."/>
            <person name="Rusch D."/>
            <person name="Podicherti R."/>
            <person name="Tsui H.-C.T."/>
            <person name="Winkler M.E."/>
        </authorList>
    </citation>
    <scope>NUCLEOTIDE SEQUENCE</scope>
</reference>
<dbReference type="AlphaFoldDB" id="A0A382KNB2"/>
<gene>
    <name evidence="1" type="ORF">METZ01_LOCUS278590</name>
</gene>
<proteinExistence type="predicted"/>
<sequence length="47" mass="5293">MMQMMLDLGEIGIDSDGIKVPDGQKSYQSIFELEDKFDNSGHKQGMK</sequence>